<accession>A0A1G1XKK1</accession>
<sequence>MNLTAFESGGRLNPELQQYADGIRELVSEIRSFAEIARDASSPDSGAYLEVFSVVSDLARSLERQYGRNRCLHVVAWHVLASSTAWDMEDGKEFELDFSGKDNIYNKLKDILKKLRASKK</sequence>
<dbReference type="STRING" id="1797529.A2570_01900"/>
<gene>
    <name evidence="1" type="ORF">A2570_01900</name>
</gene>
<dbReference type="AlphaFoldDB" id="A0A1G1XKK1"/>
<evidence type="ECO:0000313" key="2">
    <source>
        <dbReference type="Proteomes" id="UP000178570"/>
    </source>
</evidence>
<dbReference type="EMBL" id="MHHY01000007">
    <property type="protein sequence ID" value="OGY40481.1"/>
    <property type="molecule type" value="Genomic_DNA"/>
</dbReference>
<comment type="caution">
    <text evidence="1">The sequence shown here is derived from an EMBL/GenBank/DDBJ whole genome shotgun (WGS) entry which is preliminary data.</text>
</comment>
<evidence type="ECO:0000313" key="1">
    <source>
        <dbReference type="EMBL" id="OGY40481.1"/>
    </source>
</evidence>
<proteinExistence type="predicted"/>
<protein>
    <submittedName>
        <fullName evidence="1">Uncharacterized protein</fullName>
    </submittedName>
</protein>
<reference evidence="1 2" key="1">
    <citation type="journal article" date="2016" name="Nat. Commun.">
        <title>Thousands of microbial genomes shed light on interconnected biogeochemical processes in an aquifer system.</title>
        <authorList>
            <person name="Anantharaman K."/>
            <person name="Brown C.T."/>
            <person name="Hug L.A."/>
            <person name="Sharon I."/>
            <person name="Castelle C.J."/>
            <person name="Probst A.J."/>
            <person name="Thomas B.C."/>
            <person name="Singh A."/>
            <person name="Wilkins M.J."/>
            <person name="Karaoz U."/>
            <person name="Brodie E.L."/>
            <person name="Williams K.H."/>
            <person name="Hubbard S.S."/>
            <person name="Banfield J.F."/>
        </authorList>
    </citation>
    <scope>NUCLEOTIDE SEQUENCE [LARGE SCALE GENOMIC DNA]</scope>
</reference>
<name>A0A1G1XKK1_9BACT</name>
<dbReference type="Proteomes" id="UP000178570">
    <property type="component" value="Unassembled WGS sequence"/>
</dbReference>
<organism evidence="1 2">
    <name type="scientific">Candidatus Brennerbacteria bacterium RIFOXYD1_FULL_41_16</name>
    <dbReference type="NCBI Taxonomy" id="1797529"/>
    <lineage>
        <taxon>Bacteria</taxon>
        <taxon>Candidatus Brenneribacteriota</taxon>
    </lineage>
</organism>